<organism evidence="2 3">
    <name type="scientific">Candidatus Oscillibacter excrementigallinarum</name>
    <dbReference type="NCBI Taxonomy" id="2838716"/>
    <lineage>
        <taxon>Bacteria</taxon>
        <taxon>Bacillati</taxon>
        <taxon>Bacillota</taxon>
        <taxon>Clostridia</taxon>
        <taxon>Eubacteriales</taxon>
        <taxon>Oscillospiraceae</taxon>
        <taxon>Oscillibacter</taxon>
    </lineage>
</organism>
<sequence length="270" mass="28861">MIGMLTWTPAAGGLRQKSVTLEARNLFHMRVAWTTVARGPRTPEAVTRRRVLTAAKRLRRAGVTRVVLPEGFSYGAQLEKCGVAPVSTLPLRRALAADLTRTAMAARYLSGGSARVAVVGDQLSGELVRAVTELALGHRYVLVDVPYGAEALAAQLRREYGVSLLLLPAREQLEEADVLVLFAARTDLRRKNPVVLPLYDETAPLPPLLLPPALEDQLPQGLQRPQLLAALVEGGVLRCGQITVGTAERGTARSETGKAPGIFAKPGAGA</sequence>
<dbReference type="AlphaFoldDB" id="A0A9D2RT09"/>
<evidence type="ECO:0000313" key="2">
    <source>
        <dbReference type="EMBL" id="HJB14316.1"/>
    </source>
</evidence>
<reference evidence="2" key="1">
    <citation type="journal article" date="2021" name="PeerJ">
        <title>Extensive microbial diversity within the chicken gut microbiome revealed by metagenomics and culture.</title>
        <authorList>
            <person name="Gilroy R."/>
            <person name="Ravi A."/>
            <person name="Getino M."/>
            <person name="Pursley I."/>
            <person name="Horton D.L."/>
            <person name="Alikhan N.F."/>
            <person name="Baker D."/>
            <person name="Gharbi K."/>
            <person name="Hall N."/>
            <person name="Watson M."/>
            <person name="Adriaenssens E.M."/>
            <person name="Foster-Nyarko E."/>
            <person name="Jarju S."/>
            <person name="Secka A."/>
            <person name="Antonio M."/>
            <person name="Oren A."/>
            <person name="Chaudhuri R.R."/>
            <person name="La Ragione R."/>
            <person name="Hildebrand F."/>
            <person name="Pallen M.J."/>
        </authorList>
    </citation>
    <scope>NUCLEOTIDE SEQUENCE</scope>
    <source>
        <strain evidence="2">ChiBcec18-1249</strain>
    </source>
</reference>
<comment type="caution">
    <text evidence="2">The sequence shown here is derived from an EMBL/GenBank/DDBJ whole genome shotgun (WGS) entry which is preliminary data.</text>
</comment>
<evidence type="ECO:0000313" key="3">
    <source>
        <dbReference type="Proteomes" id="UP000823824"/>
    </source>
</evidence>
<proteinExistence type="predicted"/>
<reference evidence="2" key="2">
    <citation type="submission" date="2021-04" db="EMBL/GenBank/DDBJ databases">
        <authorList>
            <person name="Gilroy R."/>
        </authorList>
    </citation>
    <scope>NUCLEOTIDE SEQUENCE</scope>
    <source>
        <strain evidence="2">ChiBcec18-1249</strain>
    </source>
</reference>
<evidence type="ECO:0000256" key="1">
    <source>
        <dbReference type="SAM" id="MobiDB-lite"/>
    </source>
</evidence>
<accession>A0A9D2RT09</accession>
<gene>
    <name evidence="2" type="ORF">H9787_11495</name>
</gene>
<name>A0A9D2RT09_9FIRM</name>
<protein>
    <submittedName>
        <fullName evidence="2">Uncharacterized protein</fullName>
    </submittedName>
</protein>
<feature type="region of interest" description="Disordered" evidence="1">
    <location>
        <begin position="248"/>
        <end position="270"/>
    </location>
</feature>
<dbReference type="Proteomes" id="UP000823824">
    <property type="component" value="Unassembled WGS sequence"/>
</dbReference>
<dbReference type="EMBL" id="DWZJ01000105">
    <property type="protein sequence ID" value="HJB14316.1"/>
    <property type="molecule type" value="Genomic_DNA"/>
</dbReference>